<dbReference type="InterPro" id="IPR036514">
    <property type="entry name" value="SGNH_hydro_sf"/>
</dbReference>
<dbReference type="EMBL" id="JROC01000037">
    <property type="protein sequence ID" value="KGL66330.1"/>
    <property type="molecule type" value="Genomic_DNA"/>
</dbReference>
<dbReference type="AlphaFoldDB" id="A0A099YCN7"/>
<dbReference type="Proteomes" id="UP000365705">
    <property type="component" value="Unassembled WGS sequence"/>
</dbReference>
<proteinExistence type="predicted"/>
<evidence type="ECO:0000313" key="2">
    <source>
        <dbReference type="EMBL" id="KGL66330.1"/>
    </source>
</evidence>
<dbReference type="InterPro" id="IPR013830">
    <property type="entry name" value="SGNH_hydro"/>
</dbReference>
<dbReference type="PANTHER" id="PTHR37834">
    <property type="entry name" value="GDSL-LIKE LIPASE/ACYLHYDROLASE DOMAIN PROTEIN (AFU_ORTHOLOGUE AFUA_2G00620)"/>
    <property type="match status" value="1"/>
</dbReference>
<evidence type="ECO:0000313" key="4">
    <source>
        <dbReference type="Proteomes" id="UP000030001"/>
    </source>
</evidence>
<protein>
    <recommendedName>
        <fullName evidence="1">SGNH hydrolase-type esterase domain-containing protein</fullName>
    </recommendedName>
</protein>
<dbReference type="Proteomes" id="UP000030001">
    <property type="component" value="Unassembled WGS sequence"/>
</dbReference>
<dbReference type="GO" id="GO:0052689">
    <property type="term" value="F:carboxylic ester hydrolase activity"/>
    <property type="evidence" value="ECO:0007669"/>
    <property type="project" value="InterPro"/>
</dbReference>
<dbReference type="InterPro" id="IPR037461">
    <property type="entry name" value="CtCE2-like_dom"/>
</dbReference>
<accession>A0A099YCN7</accession>
<gene>
    <name evidence="3" type="ORF">LMUP508_00130</name>
    <name evidence="2" type="ORF">LX03_10125</name>
</gene>
<reference evidence="2 4" key="1">
    <citation type="submission" date="2014-09" db="EMBL/GenBank/DDBJ databases">
        <title>Lactobacillus mucosae CRL573 Genome Sequencing.</title>
        <authorList>
            <person name="Bleckwedel J."/>
            <person name="Teran L.C."/>
            <person name="Bonacina J."/>
            <person name="Saavedra L."/>
            <person name="Mozzi F.B."/>
            <person name="Raya R.R."/>
        </authorList>
    </citation>
    <scope>NUCLEOTIDE SEQUENCE [LARGE SCALE GENOMIC DNA]</scope>
    <source>
        <strain evidence="2 4">CRL573</strain>
    </source>
</reference>
<evidence type="ECO:0000313" key="5">
    <source>
        <dbReference type="Proteomes" id="UP000365705"/>
    </source>
</evidence>
<dbReference type="RefSeq" id="WP_034541144.1">
    <property type="nucleotide sequence ID" value="NZ_CABFNH010000001.1"/>
</dbReference>
<name>A0A099YCN7_LIMMU</name>
<feature type="domain" description="SGNH hydrolase-type esterase" evidence="1">
    <location>
        <begin position="139"/>
        <end position="301"/>
    </location>
</feature>
<dbReference type="Gene3D" id="3.40.50.1110">
    <property type="entry name" value="SGNH hydrolase"/>
    <property type="match status" value="1"/>
</dbReference>
<dbReference type="SUPFAM" id="SSF52266">
    <property type="entry name" value="SGNH hydrolase"/>
    <property type="match status" value="1"/>
</dbReference>
<dbReference type="InterPro" id="IPR052762">
    <property type="entry name" value="PCW_deacetylase/CE"/>
</dbReference>
<dbReference type="PANTHER" id="PTHR37834:SF2">
    <property type="entry name" value="ESTERASE, SGNH HYDROLASE-TYPE"/>
    <property type="match status" value="1"/>
</dbReference>
<organism evidence="2 4">
    <name type="scientific">Limosilactobacillus mucosae</name>
    <name type="common">Lactobacillus mucosae</name>
    <dbReference type="NCBI Taxonomy" id="97478"/>
    <lineage>
        <taxon>Bacteria</taxon>
        <taxon>Bacillati</taxon>
        <taxon>Bacillota</taxon>
        <taxon>Bacilli</taxon>
        <taxon>Lactobacillales</taxon>
        <taxon>Lactobacillaceae</taxon>
        <taxon>Limosilactobacillus</taxon>
    </lineage>
</organism>
<dbReference type="CDD" id="cd01831">
    <property type="entry name" value="Endoglucanase_E_like"/>
    <property type="match status" value="1"/>
</dbReference>
<sequence>MKKILPDQLKKQTLLLGRWTIKQLHGKSVLYTTNLGSLIKFHLQASPVLRIEALDNGNPQMPPQYWAVRVNHGNWQRWSTRNAPFELSLPDNAEVEIIAAGNTDLDDVWLGNQGLAVAAISIADQAVMTSPKPQKHVTVIGDSITAGCWVNGKRPSTDYRPESCYIGLVSDALGIDVDRIAYSAGGVLRAAVGNVPPAAQFLSHLDAQTPWYPSVMPKLVLINLGVNDRRFASQQFQKAYSAFVKQVKAAYPNVPLALMVPFAQTYADIIEETALECHTEFVPTKNWCQSFTDGLHPDQQGSLQIAQHLTPVLAELLNQNRQ</sequence>
<reference evidence="3 5" key="2">
    <citation type="submission" date="2019-06" db="EMBL/GenBank/DDBJ databases">
        <authorList>
            <person name="Rodrigo-Torres L."/>
            <person name="Arahal R. D."/>
            <person name="Lucena T."/>
        </authorList>
    </citation>
    <scope>NUCLEOTIDE SEQUENCE [LARGE SCALE GENOMIC DNA]</scope>
    <source>
        <strain evidence="3 5">INIA P508</strain>
    </source>
</reference>
<dbReference type="Pfam" id="PF13472">
    <property type="entry name" value="Lipase_GDSL_2"/>
    <property type="match status" value="1"/>
</dbReference>
<evidence type="ECO:0000259" key="1">
    <source>
        <dbReference type="Pfam" id="PF13472"/>
    </source>
</evidence>
<evidence type="ECO:0000313" key="3">
    <source>
        <dbReference type="EMBL" id="VTZ88021.1"/>
    </source>
</evidence>
<dbReference type="EMBL" id="CABFNH010000001">
    <property type="protein sequence ID" value="VTZ88021.1"/>
    <property type="molecule type" value="Genomic_DNA"/>
</dbReference>